<dbReference type="AlphaFoldDB" id="A0AAV4IGV3"/>
<evidence type="ECO:0000256" key="1">
    <source>
        <dbReference type="SAM" id="MobiDB-lite"/>
    </source>
</evidence>
<proteinExistence type="predicted"/>
<protein>
    <recommendedName>
        <fullName evidence="4">H15 domain-containing protein</fullName>
    </recommendedName>
</protein>
<keyword evidence="3" id="KW-1185">Reference proteome</keyword>
<dbReference type="EMBL" id="BMAT01009571">
    <property type="protein sequence ID" value="GFS09045.1"/>
    <property type="molecule type" value="Genomic_DNA"/>
</dbReference>
<evidence type="ECO:0000313" key="2">
    <source>
        <dbReference type="EMBL" id="GFS09045.1"/>
    </source>
</evidence>
<feature type="compositionally biased region" description="Basic residues" evidence="1">
    <location>
        <begin position="80"/>
        <end position="109"/>
    </location>
</feature>
<dbReference type="Proteomes" id="UP000762676">
    <property type="component" value="Unassembled WGS sequence"/>
</dbReference>
<gene>
    <name evidence="2" type="ORF">ElyMa_004773100</name>
</gene>
<reference evidence="2 3" key="1">
    <citation type="journal article" date="2021" name="Elife">
        <title>Chloroplast acquisition without the gene transfer in kleptoplastic sea slugs, Plakobranchus ocellatus.</title>
        <authorList>
            <person name="Maeda T."/>
            <person name="Takahashi S."/>
            <person name="Yoshida T."/>
            <person name="Shimamura S."/>
            <person name="Takaki Y."/>
            <person name="Nagai Y."/>
            <person name="Toyoda A."/>
            <person name="Suzuki Y."/>
            <person name="Arimoto A."/>
            <person name="Ishii H."/>
            <person name="Satoh N."/>
            <person name="Nishiyama T."/>
            <person name="Hasebe M."/>
            <person name="Maruyama T."/>
            <person name="Minagawa J."/>
            <person name="Obokata J."/>
            <person name="Shigenobu S."/>
        </authorList>
    </citation>
    <scope>NUCLEOTIDE SEQUENCE [LARGE SCALE GENOMIC DNA]</scope>
</reference>
<comment type="caution">
    <text evidence="2">The sequence shown here is derived from an EMBL/GenBank/DDBJ whole genome shotgun (WGS) entry which is preliminary data.</text>
</comment>
<sequence length="171" mass="19365">MKPNLFTSRSTRQITKALSNLGNPAVPKNVKRYIASQGQIARSDIKPSILNAIRNNKNNNPHGARGHFFFWGNNDNSNTKSRKRRGPKERKVKTLKGVSKKPCSRKTATRKVEIRKSNNKSKQLKKSKGHREGKRIRLSELMKYSGMKLKNGKRLIVLTTDDDGQAEPSTK</sequence>
<accession>A0AAV4IGV3</accession>
<feature type="region of interest" description="Disordered" evidence="1">
    <location>
        <begin position="54"/>
        <end position="136"/>
    </location>
</feature>
<feature type="compositionally biased region" description="Basic residues" evidence="1">
    <location>
        <begin position="117"/>
        <end position="134"/>
    </location>
</feature>
<organism evidence="2 3">
    <name type="scientific">Elysia marginata</name>
    <dbReference type="NCBI Taxonomy" id="1093978"/>
    <lineage>
        <taxon>Eukaryota</taxon>
        <taxon>Metazoa</taxon>
        <taxon>Spiralia</taxon>
        <taxon>Lophotrochozoa</taxon>
        <taxon>Mollusca</taxon>
        <taxon>Gastropoda</taxon>
        <taxon>Heterobranchia</taxon>
        <taxon>Euthyneura</taxon>
        <taxon>Panpulmonata</taxon>
        <taxon>Sacoglossa</taxon>
        <taxon>Placobranchoidea</taxon>
        <taxon>Plakobranchidae</taxon>
        <taxon>Elysia</taxon>
    </lineage>
</organism>
<evidence type="ECO:0000313" key="3">
    <source>
        <dbReference type="Proteomes" id="UP000762676"/>
    </source>
</evidence>
<evidence type="ECO:0008006" key="4">
    <source>
        <dbReference type="Google" id="ProtNLM"/>
    </source>
</evidence>
<name>A0AAV4IGV3_9GAST</name>